<evidence type="ECO:0000256" key="3">
    <source>
        <dbReference type="ARBA" id="ARBA00022801"/>
    </source>
</evidence>
<keyword evidence="4 7" id="KW-0442">Lipid degradation</keyword>
<organism evidence="8">
    <name type="scientific">Clastoptera arizonana</name>
    <name type="common">Arizona spittle bug</name>
    <dbReference type="NCBI Taxonomy" id="38151"/>
    <lineage>
        <taxon>Eukaryota</taxon>
        <taxon>Metazoa</taxon>
        <taxon>Ecdysozoa</taxon>
        <taxon>Arthropoda</taxon>
        <taxon>Hexapoda</taxon>
        <taxon>Insecta</taxon>
        <taxon>Pterygota</taxon>
        <taxon>Neoptera</taxon>
        <taxon>Paraneoptera</taxon>
        <taxon>Hemiptera</taxon>
        <taxon>Auchenorrhyncha</taxon>
        <taxon>Cercopoidea</taxon>
        <taxon>Clastopteridae</taxon>
        <taxon>Clastoptera</taxon>
    </lineage>
</organism>
<dbReference type="GO" id="GO:0009395">
    <property type="term" value="P:phospholipid catabolic process"/>
    <property type="evidence" value="ECO:0007669"/>
    <property type="project" value="TreeGrafter"/>
</dbReference>
<evidence type="ECO:0000256" key="4">
    <source>
        <dbReference type="ARBA" id="ARBA00022963"/>
    </source>
</evidence>
<dbReference type="GO" id="GO:0004620">
    <property type="term" value="F:phospholipase activity"/>
    <property type="evidence" value="ECO:0007669"/>
    <property type="project" value="InterPro"/>
</dbReference>
<evidence type="ECO:0000256" key="7">
    <source>
        <dbReference type="RuleBase" id="RU364138"/>
    </source>
</evidence>
<gene>
    <name evidence="8" type="ORF">g.12929</name>
</gene>
<comment type="similarity">
    <text evidence="1 7">Belongs to the phospholipase B-like family.</text>
</comment>
<dbReference type="Pfam" id="PF04916">
    <property type="entry name" value="Phospholip_B"/>
    <property type="match status" value="1"/>
</dbReference>
<dbReference type="GO" id="GO:0005576">
    <property type="term" value="C:extracellular region"/>
    <property type="evidence" value="ECO:0007669"/>
    <property type="project" value="TreeGrafter"/>
</dbReference>
<evidence type="ECO:0000256" key="5">
    <source>
        <dbReference type="ARBA" id="ARBA00023098"/>
    </source>
</evidence>
<evidence type="ECO:0000313" key="8">
    <source>
        <dbReference type="EMBL" id="JAS33659.1"/>
    </source>
</evidence>
<protein>
    <recommendedName>
        <fullName evidence="7">Phospholipase B-like</fullName>
        <ecNumber evidence="7">3.1.1.-</ecNumber>
    </recommendedName>
</protein>
<name>A0A1B6E6W8_9HEMI</name>
<dbReference type="InterPro" id="IPR007000">
    <property type="entry name" value="PLipase_B-like"/>
</dbReference>
<dbReference type="EMBL" id="GEDC01003639">
    <property type="protein sequence ID" value="JAS33659.1"/>
    <property type="molecule type" value="Transcribed_RNA"/>
</dbReference>
<dbReference type="EC" id="3.1.1.-" evidence="7"/>
<accession>A0A1B6E6W8</accession>
<keyword evidence="3 7" id="KW-0378">Hydrolase</keyword>
<keyword evidence="5 7" id="KW-0443">Lipid metabolism</keyword>
<dbReference type="PANTHER" id="PTHR12370">
    <property type="entry name" value="PHOSPHOLIPASE B-RELATED"/>
    <property type="match status" value="1"/>
</dbReference>
<dbReference type="Gene3D" id="3.60.60.30">
    <property type="match status" value="1"/>
</dbReference>
<proteinExistence type="inferred from homology"/>
<evidence type="ECO:0000256" key="2">
    <source>
        <dbReference type="ARBA" id="ARBA00022729"/>
    </source>
</evidence>
<comment type="function">
    <text evidence="7">Putative phospholipase.</text>
</comment>
<reference evidence="8" key="1">
    <citation type="submission" date="2015-12" db="EMBL/GenBank/DDBJ databases">
        <title>De novo transcriptome assembly of four potential Pierce s Disease insect vectors from Arizona vineyards.</title>
        <authorList>
            <person name="Tassone E.E."/>
        </authorList>
    </citation>
    <scope>NUCLEOTIDE SEQUENCE</scope>
</reference>
<evidence type="ECO:0000256" key="6">
    <source>
        <dbReference type="ARBA" id="ARBA00023180"/>
    </source>
</evidence>
<feature type="signal peptide" evidence="7">
    <location>
        <begin position="1"/>
        <end position="21"/>
    </location>
</feature>
<keyword evidence="6" id="KW-0325">Glycoprotein</keyword>
<sequence length="560" mass="64440">MSVNMKVSIVILLLLPEIIYGYVHSLSGEKYLVKVDVENGTCLFRKYENVTSGQTEVPWLAKVLYRPTYNKTGWDYLEVETNPDTDDMSQAYGAGYCEGVLTCKSIKYHWTNVLNNFCENQTEFCNKVQHYLSGNLEWITQMIRLHDDTPFWHQVKLFYRQMDGIYYGQKRCKNQSLSISDILWMNMLTEIEEMKDAFNFSTTSSKLKGSGRCSAIVKLLPDLSDLYVAHNTWTGYQWMLRQVKKYKLNYHISNNLSDIIPGNTMVFSGYPGTLPSIDDFYIINTGLVVLETTIGNENKTLWNDYDNPVNKVSTLARSIISNRLARYGYDWANYYANFNNGLYNNQWMIVDMNRFLPGIYPKIGTLVVVEQIPTLIKISERTNILIKQGYWPSYNIPSSPEVFNLSGNVELVKKFGDWFSYENSPRAKIFKRDQTNVKSMGTLMSLMRYNDYKYDPLSRCNCTPPYSAENAIASRCDLNPDNGTYPIPALSHRSHGAIDVKITSKFFTQNLQMMIVCGPSSGTRLPVFNWSRSDFKDSVSHIGQPDVFNFSSIITDWLLK</sequence>
<dbReference type="PANTHER" id="PTHR12370:SF3">
    <property type="entry name" value="PHOSPHOLIPASE B-LIKE 2-RELATED"/>
    <property type="match status" value="1"/>
</dbReference>
<feature type="chain" id="PRO_5011329290" description="Phospholipase B-like" evidence="7">
    <location>
        <begin position="22"/>
        <end position="560"/>
    </location>
</feature>
<keyword evidence="2 7" id="KW-0732">Signal</keyword>
<evidence type="ECO:0000256" key="1">
    <source>
        <dbReference type="ARBA" id="ARBA00007835"/>
    </source>
</evidence>
<dbReference type="AlphaFoldDB" id="A0A1B6E6W8"/>